<keyword evidence="2" id="KW-1185">Reference proteome</keyword>
<dbReference type="Proteomes" id="UP000315816">
    <property type="component" value="Unassembled WGS sequence"/>
</dbReference>
<dbReference type="AlphaFoldDB" id="A0A545SXX2"/>
<comment type="caution">
    <text evidence="1">The sequence shown here is derived from an EMBL/GenBank/DDBJ whole genome shotgun (WGS) entry which is preliminary data.</text>
</comment>
<organism evidence="1 2">
    <name type="scientific">Aliiroseovarius halocynthiae</name>
    <dbReference type="NCBI Taxonomy" id="985055"/>
    <lineage>
        <taxon>Bacteria</taxon>
        <taxon>Pseudomonadati</taxon>
        <taxon>Pseudomonadota</taxon>
        <taxon>Alphaproteobacteria</taxon>
        <taxon>Rhodobacterales</taxon>
        <taxon>Paracoccaceae</taxon>
        <taxon>Aliiroseovarius</taxon>
    </lineage>
</organism>
<dbReference type="EMBL" id="VICH01000003">
    <property type="protein sequence ID" value="TQV69811.1"/>
    <property type="molecule type" value="Genomic_DNA"/>
</dbReference>
<protein>
    <submittedName>
        <fullName evidence="1">Uncharacterized protein</fullName>
    </submittedName>
</protein>
<evidence type="ECO:0000313" key="1">
    <source>
        <dbReference type="EMBL" id="TQV69811.1"/>
    </source>
</evidence>
<gene>
    <name evidence="1" type="ORF">FIL88_01700</name>
</gene>
<evidence type="ECO:0000313" key="2">
    <source>
        <dbReference type="Proteomes" id="UP000315816"/>
    </source>
</evidence>
<reference evidence="1 2" key="1">
    <citation type="submission" date="2019-06" db="EMBL/GenBank/DDBJ databases">
        <title>A novel species of marine bacteria.</title>
        <authorList>
            <person name="Wang Y."/>
        </authorList>
    </citation>
    <scope>NUCLEOTIDE SEQUENCE [LARGE SCALE GENOMIC DNA]</scope>
    <source>
        <strain evidence="1 2">MA1-10</strain>
    </source>
</reference>
<sequence>MTNFVDECPIHGVSEGKCLRLQFRRVQVRGLHERARLDVFNQCDGCIHPGAFAHRPYVVFVLAFSFLCRKILLLNLQNIAKRTVEPDGLAA</sequence>
<name>A0A545SXX2_9RHOB</name>
<proteinExistence type="predicted"/>
<dbReference type="RefSeq" id="WP_185960807.1">
    <property type="nucleotide sequence ID" value="NZ_ML660019.1"/>
</dbReference>
<accession>A0A545SXX2</accession>